<evidence type="ECO:0000313" key="2">
    <source>
        <dbReference type="EMBL" id="OGY57207.1"/>
    </source>
</evidence>
<protein>
    <recommendedName>
        <fullName evidence="1">CYTH domain-containing protein</fullName>
    </recommendedName>
</protein>
<dbReference type="EMBL" id="MHIU01000043">
    <property type="protein sequence ID" value="OGY57207.1"/>
    <property type="molecule type" value="Genomic_DNA"/>
</dbReference>
<evidence type="ECO:0000313" key="3">
    <source>
        <dbReference type="Proteomes" id="UP000178651"/>
    </source>
</evidence>
<feature type="domain" description="CYTH" evidence="1">
    <location>
        <begin position="6"/>
        <end position="173"/>
    </location>
</feature>
<sequence>MASSFECEVRFTIKDIKVFKRRLRELKARLLYPYAFTDYYYHPVNEKWNPLQKNLRIREWQKPKRPSTIYFVKNEIVKIGGIKFKRALYPEGKTPLFAGNTEACKSILIDLGFKPWVTVKKEKALFWNVHRYGFKTIAEYVKGLGWTGELEFEGKNPKRAMTEIKKALSILGIQPGLVSFKPISVLFAEKVDLRRIK</sequence>
<accession>A0A1G1Z0M3</accession>
<evidence type="ECO:0000259" key="1">
    <source>
        <dbReference type="Pfam" id="PF01928"/>
    </source>
</evidence>
<dbReference type="SUPFAM" id="SSF55154">
    <property type="entry name" value="CYTH-like phosphatases"/>
    <property type="match status" value="1"/>
</dbReference>
<dbReference type="AlphaFoldDB" id="A0A1G1Z0M3"/>
<name>A0A1G1Z0M3_9BACT</name>
<comment type="caution">
    <text evidence="2">The sequence shown here is derived from an EMBL/GenBank/DDBJ whole genome shotgun (WGS) entry which is preliminary data.</text>
</comment>
<reference evidence="2 3" key="1">
    <citation type="journal article" date="2016" name="Nat. Commun.">
        <title>Thousands of microbial genomes shed light on interconnected biogeochemical processes in an aquifer system.</title>
        <authorList>
            <person name="Anantharaman K."/>
            <person name="Brown C.T."/>
            <person name="Hug L.A."/>
            <person name="Sharon I."/>
            <person name="Castelle C.J."/>
            <person name="Probst A.J."/>
            <person name="Thomas B.C."/>
            <person name="Singh A."/>
            <person name="Wilkins M.J."/>
            <person name="Karaoz U."/>
            <person name="Brodie E.L."/>
            <person name="Williams K.H."/>
            <person name="Hubbard S.S."/>
            <person name="Banfield J.F."/>
        </authorList>
    </citation>
    <scope>NUCLEOTIDE SEQUENCE [LARGE SCALE GENOMIC DNA]</scope>
</reference>
<proteinExistence type="predicted"/>
<organism evidence="2 3">
    <name type="scientific">Candidatus Colwellbacteria bacterium RIFCSPHIGHO2_02_FULL_43_15</name>
    <dbReference type="NCBI Taxonomy" id="1797686"/>
    <lineage>
        <taxon>Bacteria</taxon>
        <taxon>Candidatus Colwelliibacteriota</taxon>
    </lineage>
</organism>
<dbReference type="InterPro" id="IPR023577">
    <property type="entry name" value="CYTH_domain"/>
</dbReference>
<dbReference type="Pfam" id="PF01928">
    <property type="entry name" value="CYTH"/>
    <property type="match status" value="1"/>
</dbReference>
<gene>
    <name evidence="2" type="ORF">A3D47_02675</name>
</gene>
<dbReference type="InterPro" id="IPR033469">
    <property type="entry name" value="CYTH-like_dom_sf"/>
</dbReference>
<dbReference type="Proteomes" id="UP000178651">
    <property type="component" value="Unassembled WGS sequence"/>
</dbReference>
<dbReference type="Gene3D" id="2.40.320.10">
    <property type="entry name" value="Hypothetical Protein Pfu-838710-001"/>
    <property type="match status" value="1"/>
</dbReference>